<dbReference type="GO" id="GO:0000124">
    <property type="term" value="C:SAGA complex"/>
    <property type="evidence" value="ECO:0007669"/>
    <property type="project" value="TreeGrafter"/>
</dbReference>
<feature type="region of interest" description="Disordered" evidence="2">
    <location>
        <begin position="164"/>
        <end position="338"/>
    </location>
</feature>
<dbReference type="InterPro" id="IPR050517">
    <property type="entry name" value="DDR_Repair_Kinase"/>
</dbReference>
<dbReference type="EMBL" id="CABFWN010000006">
    <property type="protein sequence ID" value="VUG20140.1"/>
    <property type="molecule type" value="Genomic_DNA"/>
</dbReference>
<feature type="compositionally biased region" description="Basic and acidic residues" evidence="2">
    <location>
        <begin position="2651"/>
        <end position="2675"/>
    </location>
</feature>
<proteinExistence type="inferred from homology"/>
<accession>A0A7D9H2X0</accession>
<dbReference type="InterPro" id="IPR003152">
    <property type="entry name" value="FATC_dom"/>
</dbReference>
<dbReference type="PANTHER" id="PTHR11139:SF1">
    <property type="entry name" value="TRANSFORMATION_TRANSCRIPTION DOMAIN-ASSOCIATED PROTEIN"/>
    <property type="match status" value="1"/>
</dbReference>
<feature type="domain" description="FATC" evidence="5">
    <location>
        <begin position="4100"/>
        <end position="4133"/>
    </location>
</feature>
<dbReference type="PROSITE" id="PS50290">
    <property type="entry name" value="PI3_4_KINASE_3"/>
    <property type="match status" value="1"/>
</dbReference>
<feature type="compositionally biased region" description="Basic and acidic residues" evidence="2">
    <location>
        <begin position="663"/>
        <end position="716"/>
    </location>
</feature>
<dbReference type="InterPro" id="IPR011009">
    <property type="entry name" value="Kinase-like_dom_sf"/>
</dbReference>
<comment type="similarity">
    <text evidence="1">Belongs to the PI3/PI4-kinase family. TRA1 subfamily.</text>
</comment>
<dbReference type="GO" id="GO:0006281">
    <property type="term" value="P:DNA repair"/>
    <property type="evidence" value="ECO:0007669"/>
    <property type="project" value="TreeGrafter"/>
</dbReference>
<feature type="compositionally biased region" description="Basic and acidic residues" evidence="2">
    <location>
        <begin position="307"/>
        <end position="326"/>
    </location>
</feature>
<dbReference type="InterPro" id="IPR000403">
    <property type="entry name" value="PI3/4_kinase_cat_dom"/>
</dbReference>
<dbReference type="PANTHER" id="PTHR11139">
    <property type="entry name" value="ATAXIA TELANGIECTASIA MUTATED ATM -RELATED"/>
    <property type="match status" value="1"/>
</dbReference>
<feature type="region of interest" description="Disordered" evidence="2">
    <location>
        <begin position="1852"/>
        <end position="1871"/>
    </location>
</feature>
<dbReference type="SUPFAM" id="SSF48371">
    <property type="entry name" value="ARM repeat"/>
    <property type="match status" value="3"/>
</dbReference>
<dbReference type="GO" id="GO:0005634">
    <property type="term" value="C:nucleus"/>
    <property type="evidence" value="ECO:0007669"/>
    <property type="project" value="TreeGrafter"/>
</dbReference>
<dbReference type="Proteomes" id="UP000478008">
    <property type="component" value="Unassembled WGS sequence"/>
</dbReference>
<dbReference type="SUPFAM" id="SSF56112">
    <property type="entry name" value="Protein kinase-like (PK-like)"/>
    <property type="match status" value="1"/>
</dbReference>
<evidence type="ECO:0000256" key="1">
    <source>
        <dbReference type="ARBA" id="ARBA00007234"/>
    </source>
</evidence>
<dbReference type="InterPro" id="IPR036940">
    <property type="entry name" value="PI3/4_kinase_cat_sf"/>
</dbReference>
<reference evidence="6 7" key="1">
    <citation type="submission" date="2019-07" db="EMBL/GenBank/DDBJ databases">
        <authorList>
            <person name="Friedrich A."/>
            <person name="Schacherer J."/>
        </authorList>
    </citation>
    <scope>NUCLEOTIDE SEQUENCE [LARGE SCALE GENOMIC DNA]</scope>
</reference>
<feature type="region of interest" description="Disordered" evidence="2">
    <location>
        <begin position="2523"/>
        <end position="2574"/>
    </location>
</feature>
<feature type="compositionally biased region" description="Polar residues" evidence="2">
    <location>
        <begin position="2548"/>
        <end position="2560"/>
    </location>
</feature>
<dbReference type="Pfam" id="PF20206">
    <property type="entry name" value="Tra1_ring"/>
    <property type="match status" value="2"/>
</dbReference>
<feature type="compositionally biased region" description="Basic and acidic residues" evidence="2">
    <location>
        <begin position="2387"/>
        <end position="2396"/>
    </location>
</feature>
<feature type="region of interest" description="Disordered" evidence="2">
    <location>
        <begin position="2651"/>
        <end position="2688"/>
    </location>
</feature>
<feature type="region of interest" description="Disordered" evidence="2">
    <location>
        <begin position="2387"/>
        <end position="2433"/>
    </location>
</feature>
<feature type="compositionally biased region" description="Basic and acidic residues" evidence="2">
    <location>
        <begin position="2406"/>
        <end position="2415"/>
    </location>
</feature>
<dbReference type="GO" id="GO:0035267">
    <property type="term" value="C:NuA4 histone acetyltransferase complex"/>
    <property type="evidence" value="ECO:0007669"/>
    <property type="project" value="TreeGrafter"/>
</dbReference>
<organism evidence="6 7">
    <name type="scientific">Dekkera bruxellensis</name>
    <name type="common">Brettanomyces custersii</name>
    <dbReference type="NCBI Taxonomy" id="5007"/>
    <lineage>
        <taxon>Eukaryota</taxon>
        <taxon>Fungi</taxon>
        <taxon>Dikarya</taxon>
        <taxon>Ascomycota</taxon>
        <taxon>Saccharomycotina</taxon>
        <taxon>Pichiomycetes</taxon>
        <taxon>Pichiales</taxon>
        <taxon>Pichiaceae</taxon>
        <taxon>Brettanomyces</taxon>
    </lineage>
</organism>
<keyword evidence="7" id="KW-1185">Reference proteome</keyword>
<feature type="domain" description="PI3K/PI4K catalytic" evidence="3">
    <location>
        <begin position="3758"/>
        <end position="4099"/>
    </location>
</feature>
<feature type="compositionally biased region" description="Low complexity" evidence="2">
    <location>
        <begin position="3565"/>
        <end position="3584"/>
    </location>
</feature>
<protein>
    <submittedName>
        <fullName evidence="6">DEBR0S6_08834g1_1</fullName>
    </submittedName>
</protein>
<evidence type="ECO:0000313" key="7">
    <source>
        <dbReference type="Proteomes" id="UP000478008"/>
    </source>
</evidence>
<dbReference type="InterPro" id="IPR046807">
    <property type="entry name" value="Tra1_central"/>
</dbReference>
<feature type="compositionally biased region" description="Basic and acidic residues" evidence="2">
    <location>
        <begin position="267"/>
        <end position="284"/>
    </location>
</feature>
<dbReference type="InterPro" id="IPR003151">
    <property type="entry name" value="PIK-rel_kinase_FAT"/>
</dbReference>
<dbReference type="Pfam" id="PF00454">
    <property type="entry name" value="PI3_PI4_kinase"/>
    <property type="match status" value="1"/>
</dbReference>
<feature type="domain" description="FAT" evidence="4">
    <location>
        <begin position="2954"/>
        <end position="3503"/>
    </location>
</feature>
<gene>
    <name evidence="6" type="primary">TRA1</name>
    <name evidence="6" type="ORF">DEBR0S6_08834G</name>
</gene>
<dbReference type="PROSITE" id="PS51189">
    <property type="entry name" value="FAT"/>
    <property type="match status" value="1"/>
</dbReference>
<dbReference type="PROSITE" id="PS51190">
    <property type="entry name" value="FATC"/>
    <property type="match status" value="1"/>
</dbReference>
<sequence length="4133" mass="465825">MTMEADPLDTFVTKVSAESLDYQTRHSLFSELRDTLESFHGSSEYTRFLSKTIDIFFKELDTVPISFVSNSPEQKLRYLILEILHRLPLNETLEPYAERLLLKLSKIIREDNEENGILCLKLITSLHKAYKAKVENHVPDFVDFLEAVYKEMPKVVEEQFGSLKKGTDHKTKEEANSKVGDASEETNAKVGAASEETNEKLTVKKEEEQMEAKADKESDDKASEEKTEDKDNKMKKEEDEVSGDDEKLKAKTDTDAKADNSTDENAEEKHSNETEKEAEKKTEEDATQDNALESKKEEDGDITMNDTAKEEKEVRNKDESEKEEASKSTSAPKGLSTDVIMTSSTASSTTPNPENLPNTLFPALRSFKMAAECPITLVSLYSSYKSTIESNIPEFVPLVIGMLRLQAAKQKQAHEDAAKKGTYLTHVSYDIKNRSTYGDFVLAQVKAASFLAYVFIRRSAVETMQPFQNEIPDLIIRLLQDCPSEMSTARRELLHATRHILSTDYRKLFLPKIDMLFDDRILIGDGLTAHETLRPLAYSIVADFIHVNADLNPKQIWKSVVKYCGYLQDTTLAPTVHIISAKLLLNLLGRILKLESKGDARQLFLIMVDSFSKRFASLNRSYDNVMKEHKKFTEKKVLKLTHITSMQNETAEVTSHGTNSAKRKADEESDNEKVVTKKAKTDADDNESQIHEQESKLKSDGGTLDEHPKEEAKEETETSLPIIVSTPHSQDPLDGARYLFRTLMTFLKSICYGFKSCNPAPPKGYEAQQWKEWARLTSNEELEIFKRLFRECILGLRFFQSSKKIVITKAMKQSFDITGPNLPITSSKEEKDLMEILATIFIYLEPSSFNEIVKCEMERTFEATLKNPALLHIPQFFLANEITTSNYSGVLIAFSISKLQELGETDIVKSNILIRLFKLCFMSVNLFPAANESVILPHLNNLILKCLHFSTTAKEPIVYFYLIRTLFRSIGGGRFEALYKEILPLLHVLLESLNRLIDCARRSSERDIYVELCLTVPVRLSVLVPYLGYLMRPLVFALNGPPDLVSQGLRTLELCVDNLTAEYFDPIIEPVVEEVAKALWKHLKPLPYYHQHSHTTLRILGKLGGRNRAFMKVFEDLKGETVTNQELEVMVQFNGLKGESSMPIAAALPTALKTLRSVRYKLHYRESAFKYLLSLLKLLIGPSDTEIISSGVYAKYVQQITDFVNSDAKEPVDQAKVHLKADKPHDIAKQEKQEKLLVKLIEAVFYGASIESCKEEATAFIEGLCRHTVLLYLGRSMVEFHKYNREFSVENHEGDRHLNENSMFDGISYALSFYNEDVRKLGERAIHIIYDTCADLAGSERDAIKFLPIRRMCSNFIHNCYAEKYYDKLGGCLGLEVMICGSANAKDKDAEGVGIPPAYFALRQLEITRAMFFVLRDTPAELPSAVCSVARHVLLTLFRQCNGNGAVPKDAVFKQPFQAVVSQIVFDLSNSSPVVRKTAQQALGVLSEVTGVPIANMISPSKGILLAPIFGKPLRALPFHMQIGNIDAISFCLGLEDTFLEFNDELNRLLSEALALVDAEDESLISAHRVTEYRTAEQLVTLRVVCIKLLSLALARPEFLTGNPQARIHILSVFFKALCSKSTKVIDAAHAGLKSVLSRNSKLPKELLQSGLRPMLMNLSDHKKLTVEGLEALARLLELLNTYFKVEIGRKLLDHLVAWAQPQTLRRIAATSDPDGHEIIKIIVAILKIFHLLPPQAFQFMNEILNTLIYLESTLRRYGDSPFRAPLTLYVERFAKQAVDFFQTRLASRAFGSRYAYFVSLKECSNLRKLTEERLALFVKLVKDEKNGELKCARFANLVDLVEGIQKGEQNSTAEVEASASTKNSGMPNVSSENIAANTGAKSIMSNPSLFNSLLMLLSECRVYVKMAALSSQVHIQIDQAGLKLQDVYINFLKSVHAGEENPEFIARFVNYLSRSKAPMNFSLEQFLISESNGTNIKDKEALTKLVCFVVTSLSSDKYTLETRIYLVKHMLIPAMSVPNASLDAEKIISCLYENIWKNGVLIASAHETCIVDQYRVELLQLTTVLLVHFTSVVGSQKKAIIKFFWSFMGLEDAIAKQATYTATSYFISIFETPAKVVTQVFVALLKANQVDVRYMVKQALDNLAPVLSKRIGSTTGWMKWPRRVLSEDGFNVTQVLNVHRFIVNHGDLFYKSRDQFVPNIITAMGKLTVLNNSSAENQELAIDMAELILHWEEKSKQEGPDATSYRVPLFQRETCITFLIRYVCICQQKASENILGQRALNVLHVLLSPDYWPEVTVKLTFFERFLITADFSASNVLGYCLNALEVLYVALEWKTSTWIMSNLAYLQKLLEKCIRSDNHDVQESLQKVVALIFKAIREEELGVKEGEDVSAEKNATDTGANMLSEKLDETPREEESSDMSSPLKDENEEDPAAAEARIGTVPDAKAFVGFVIKVIADDLNSINSFAAGITLAWTASRYDPAALDPLMAPLMRALSKLVKDHLTLGTGSGLVAVQAAASNAKSEVAGNKNGAATAPATSPTKDGAGSGNTQQAGSKSANINDRRASGSPTGGAAGLVVTRSRASSYEAKMTTSLVQKAVKLAAMRVSTLGDQRRIFLSLLVQLIERSQAAEVLRLIMSIVRDWVFADREEGGAGEEDKHEMRMTSSEKAKIDGAHSAHNGAHNRDETAHMDSKLSGYPTVKEKAGLVIKMMAFEQKGDNELVARYYSMIAEIFEDPRLAYGELTYRLERPFLCGTKTSSVAARRRLMRILDKSLDTDAISRLLYVVRDQDWECLADYPWLNQGCQILLGAIDKERPLVLSGQENRQAALSGIREGWPGEKMQQTVVSEVVRRTVERERQFADGQLRLSTGEVVRCAEDLMYQSPETIQRAWCTCFRMICHGMSSRQRGELTRSLVALLSREYHSRQRDARPNVVATILAGCGGCDPPLQLPAHFVKYLAQNYCAWYSGIRLLEQAADHPTTDNPTISASNSDALLELYASLREDDVFYGLWRRRAKYRETNAALSYEQLGDWPKAQKLYELAQVRARSGALPFSQSEYSLWEDGWVLCAQKLQQWDVLTELAKHEGFTDLLLECGWRVADWMADREPLAASVRAVMDIPTPRRAMFRAFLCLQGYAEGRESVQEVTRSCDEGIQEALARWHSLPARVTGGHVALLHQFQQYVEFVEASQVYRSLAATTADNLDVKSQELKRVLQAWRERLPNTWDDISVWDDVATWRQHAFSVINKVYMPLVQSTSPPVHSYAFRGYHEIAWIVNRFAHVSRKHHMPEVCLRQLTKIYTLPNIEIQEAFLKLREQAKCHYENPRELRTGLDVISNTNLVYFAAQQKAEFITLKGMFLAKLAAPDDANQAFATAVQLDLNLPKAWAQWGFFNDQRQQATHNIAYARHAISCYLQAAGLYKNNKARRLLCRILVLLAMDDAQGTLVSTFESHQGDMPIWQWVTFVPQLLTSLSHREARAARHVLVRIAKSYPQALHFQLRTTKEDYALLGQMRGAASDSDGAKADGSKDKGSEKADTEKKAAEAEAEAEAAEAKTSTKTPSAPPAAAPAAATKVPPTAAPTPAATKASPWAMIDEIMAILKTAYPLLALSLESLVDQISQRFKSTHDGDAYRLVVALYNDAVQYYNRLPNPSQDARLPAATEANILRFADTVLPKHIRKAFEEDIILSKPNLETYISKLNRWKKALEEKLDRTCGPVNLERVCPHLSQFHHQKFEEIEVPGQYLLNRDNNAHFVKIERFMPVLDLIRGPTACYKRLTIRGQDGSLHPFAVQFPAARHCRREERIFQMFRLLNDELSRTVETRRRSIDFTLPLAVPLSPHIRLISDDPSYVDMSYIYEDYCRRKGQSTEEPLAYTMEKMHASYDPKLPRPDILSVKTEILAAIQALLVPNSVMKTYFLRHYPKFEDFWIFRKQFSSQYAAFIFVTYMLCINSRQPYKIHINQNSGRVWTSEMLPYKVACGRTHTNVFSGSKTLDLAQQRAAPIFCSLELVPFRLTPNVQKLIGEVRMEGILSMHLMVIAKCLSNPPYNISHFLDLFIRDEAIAWYTQRRKRSSLPDEQLQEIVRVNVDYIIRRISQMARVDGTGHGIASQYILNLIGHAVNPRNLASTDTLWMAYF</sequence>
<feature type="compositionally biased region" description="Basic and acidic residues" evidence="2">
    <location>
        <begin position="197"/>
        <end position="260"/>
    </location>
</feature>
<feature type="compositionally biased region" description="Basic and acidic residues" evidence="2">
    <location>
        <begin position="3518"/>
        <end position="3541"/>
    </location>
</feature>
<evidence type="ECO:0000259" key="5">
    <source>
        <dbReference type="PROSITE" id="PS51190"/>
    </source>
</evidence>
<dbReference type="InterPro" id="IPR014009">
    <property type="entry name" value="PIK_FAT"/>
</dbReference>
<feature type="compositionally biased region" description="Polar residues" evidence="2">
    <location>
        <begin position="648"/>
        <end position="660"/>
    </location>
</feature>
<evidence type="ECO:0000259" key="3">
    <source>
        <dbReference type="PROSITE" id="PS50290"/>
    </source>
</evidence>
<feature type="compositionally biased region" description="Basic and acidic residues" evidence="2">
    <location>
        <begin position="165"/>
        <end position="176"/>
    </location>
</feature>
<evidence type="ECO:0000256" key="2">
    <source>
        <dbReference type="SAM" id="MobiDB-lite"/>
    </source>
</evidence>
<feature type="region of interest" description="Disordered" evidence="2">
    <location>
        <begin position="648"/>
        <end position="727"/>
    </location>
</feature>
<dbReference type="InterPro" id="IPR016024">
    <property type="entry name" value="ARM-type_fold"/>
</dbReference>
<dbReference type="GO" id="GO:0006355">
    <property type="term" value="P:regulation of DNA-templated transcription"/>
    <property type="evidence" value="ECO:0007669"/>
    <property type="project" value="TreeGrafter"/>
</dbReference>
<feature type="region of interest" description="Disordered" evidence="2">
    <location>
        <begin position="3514"/>
        <end position="3584"/>
    </location>
</feature>
<evidence type="ECO:0000259" key="4">
    <source>
        <dbReference type="PROSITE" id="PS51189"/>
    </source>
</evidence>
<dbReference type="Gene3D" id="1.10.1070.11">
    <property type="entry name" value="Phosphatidylinositol 3-/4-kinase, catalytic domain"/>
    <property type="match status" value="1"/>
</dbReference>
<dbReference type="Pfam" id="PF20175">
    <property type="entry name" value="Tra1_central"/>
    <property type="match status" value="1"/>
</dbReference>
<name>A0A7D9H2X0_DEKBR</name>
<dbReference type="Pfam" id="PF02259">
    <property type="entry name" value="FAT"/>
    <property type="match status" value="1"/>
</dbReference>
<evidence type="ECO:0000313" key="6">
    <source>
        <dbReference type="EMBL" id="VUG20140.1"/>
    </source>
</evidence>
<dbReference type="SMART" id="SM00146">
    <property type="entry name" value="PI3Kc"/>
    <property type="match status" value="1"/>
</dbReference>
<dbReference type="InterPro" id="IPR046805">
    <property type="entry name" value="Tra1_ring"/>
</dbReference>
<dbReference type="CDD" id="cd05163">
    <property type="entry name" value="PIKK_TRRAP"/>
    <property type="match status" value="1"/>
</dbReference>